<dbReference type="InterPro" id="IPR008901">
    <property type="entry name" value="ACER"/>
</dbReference>
<feature type="transmembrane region" description="Helical" evidence="9">
    <location>
        <begin position="370"/>
        <end position="390"/>
    </location>
</feature>
<evidence type="ECO:0000256" key="8">
    <source>
        <dbReference type="PIRSR" id="PIRSR608901-2"/>
    </source>
</evidence>
<comment type="subcellular location">
    <subcellularLocation>
        <location evidence="1">Membrane</location>
        <topology evidence="1">Multi-pass membrane protein</topology>
    </subcellularLocation>
</comment>
<feature type="binding site" evidence="8">
    <location>
        <position position="472"/>
    </location>
    <ligand>
        <name>Zn(2+)</name>
        <dbReference type="ChEBI" id="CHEBI:29105"/>
        <note>catalytic</note>
    </ligand>
</feature>
<evidence type="ECO:0000256" key="9">
    <source>
        <dbReference type="SAM" id="Phobius"/>
    </source>
</evidence>
<organism evidence="10 11">
    <name type="scientific">Effrenium voratum</name>
    <dbReference type="NCBI Taxonomy" id="2562239"/>
    <lineage>
        <taxon>Eukaryota</taxon>
        <taxon>Sar</taxon>
        <taxon>Alveolata</taxon>
        <taxon>Dinophyceae</taxon>
        <taxon>Suessiales</taxon>
        <taxon>Symbiodiniaceae</taxon>
        <taxon>Effrenium</taxon>
    </lineage>
</organism>
<comment type="similarity">
    <text evidence="2">Belongs to the alkaline ceramidase family.</text>
</comment>
<dbReference type="GO" id="GO:0046513">
    <property type="term" value="P:ceramide biosynthetic process"/>
    <property type="evidence" value="ECO:0007669"/>
    <property type="project" value="TreeGrafter"/>
</dbReference>
<feature type="binding site" evidence="8">
    <location>
        <position position="331"/>
    </location>
    <ligand>
        <name>Zn(2+)</name>
        <dbReference type="ChEBI" id="CHEBI:29105"/>
        <note>catalytic</note>
    </ligand>
</feature>
<dbReference type="GO" id="GO:0005789">
    <property type="term" value="C:endoplasmic reticulum membrane"/>
    <property type="evidence" value="ECO:0007669"/>
    <property type="project" value="TreeGrafter"/>
</dbReference>
<keyword evidence="3 9" id="KW-0812">Transmembrane</keyword>
<dbReference type="Pfam" id="PF05875">
    <property type="entry name" value="Ceramidase"/>
    <property type="match status" value="1"/>
</dbReference>
<evidence type="ECO:0000256" key="5">
    <source>
        <dbReference type="ARBA" id="ARBA00022989"/>
    </source>
</evidence>
<evidence type="ECO:0000256" key="2">
    <source>
        <dbReference type="ARBA" id="ARBA00009780"/>
    </source>
</evidence>
<evidence type="ECO:0000313" key="11">
    <source>
        <dbReference type="Proteomes" id="UP001178507"/>
    </source>
</evidence>
<feature type="transmembrane region" description="Helical" evidence="9">
    <location>
        <begin position="430"/>
        <end position="447"/>
    </location>
</feature>
<dbReference type="PANTHER" id="PTHR46187">
    <property type="entry name" value="ALKALINE CERAMIDASE 3"/>
    <property type="match status" value="1"/>
</dbReference>
<protein>
    <recommendedName>
        <fullName evidence="12">Alkaline ceramidase</fullName>
    </recommendedName>
</protein>
<comment type="caution">
    <text evidence="10">The sequence shown here is derived from an EMBL/GenBank/DDBJ whole genome shotgun (WGS) entry which is preliminary data.</text>
</comment>
<feature type="transmembrane region" description="Helical" evidence="9">
    <location>
        <begin position="396"/>
        <end position="418"/>
    </location>
</feature>
<evidence type="ECO:0000256" key="4">
    <source>
        <dbReference type="ARBA" id="ARBA00022801"/>
    </source>
</evidence>
<evidence type="ECO:0008006" key="12">
    <source>
        <dbReference type="Google" id="ProtNLM"/>
    </source>
</evidence>
<keyword evidence="7" id="KW-0106">Calcium</keyword>
<proteinExistence type="inferred from homology"/>
<evidence type="ECO:0000313" key="10">
    <source>
        <dbReference type="EMBL" id="CAJ1382825.1"/>
    </source>
</evidence>
<gene>
    <name evidence="10" type="ORF">EVOR1521_LOCUS10112</name>
</gene>
<dbReference type="AlphaFoldDB" id="A0AA36I9X6"/>
<comment type="cofactor">
    <cofactor evidence="8">
        <name>Zn(2+)</name>
        <dbReference type="ChEBI" id="CHEBI:29105"/>
    </cofactor>
</comment>
<accession>A0AA36I9X6</accession>
<dbReference type="GO" id="GO:0016811">
    <property type="term" value="F:hydrolase activity, acting on carbon-nitrogen (but not peptide) bonds, in linear amides"/>
    <property type="evidence" value="ECO:0007669"/>
    <property type="project" value="InterPro"/>
</dbReference>
<keyword evidence="4" id="KW-0378">Hydrolase</keyword>
<evidence type="ECO:0000256" key="6">
    <source>
        <dbReference type="ARBA" id="ARBA00023136"/>
    </source>
</evidence>
<dbReference type="GO" id="GO:0046872">
    <property type="term" value="F:metal ion binding"/>
    <property type="evidence" value="ECO:0007669"/>
    <property type="project" value="UniProtKB-KW"/>
</dbReference>
<keyword evidence="8" id="KW-0862">Zinc</keyword>
<keyword evidence="5 9" id="KW-1133">Transmembrane helix</keyword>
<feature type="transmembrane region" description="Helical" evidence="9">
    <location>
        <begin position="313"/>
        <end position="334"/>
    </location>
</feature>
<keyword evidence="11" id="KW-1185">Reference proteome</keyword>
<keyword evidence="7" id="KW-0479">Metal-binding</keyword>
<feature type="binding site" evidence="8">
    <location>
        <position position="468"/>
    </location>
    <ligand>
        <name>Zn(2+)</name>
        <dbReference type="ChEBI" id="CHEBI:29105"/>
        <note>catalytic</note>
    </ligand>
</feature>
<dbReference type="GO" id="GO:0046514">
    <property type="term" value="P:ceramide catabolic process"/>
    <property type="evidence" value="ECO:0007669"/>
    <property type="project" value="TreeGrafter"/>
</dbReference>
<evidence type="ECO:0000256" key="1">
    <source>
        <dbReference type="ARBA" id="ARBA00004141"/>
    </source>
</evidence>
<evidence type="ECO:0000256" key="3">
    <source>
        <dbReference type="ARBA" id="ARBA00022692"/>
    </source>
</evidence>
<name>A0AA36I9X6_9DINO</name>
<feature type="binding site" evidence="7">
    <location>
        <position position="286"/>
    </location>
    <ligand>
        <name>Ca(2+)</name>
        <dbReference type="ChEBI" id="CHEBI:29108"/>
    </ligand>
</feature>
<dbReference type="EMBL" id="CAUJNA010000946">
    <property type="protein sequence ID" value="CAJ1382825.1"/>
    <property type="molecule type" value="Genomic_DNA"/>
</dbReference>
<sequence length="510" mass="57406">MERFVQLHLFEKAPRCLPPYTELAKLRGEPLVRAVRRAALFPWRDAHFWRQAAQRVAAEEQLQGRELAQVCLAFQRVDFPSRVLSSFCQSHVTESARSLNTFELASVLSYFCSAGAGLPGAEDFVRGVAEEALNPWRARETVPWSAWKTLVTAAAEADLDHQQLFAHAAPILARNVKFMSARDAVDVCSAFASFRFKHQGLCSELEAFVPSLGLSGQEAHALQDAFERLDFEAPMLLRLRQLRGAPVGERQSGQKGNRNPSLLTQLRIPEELRKKEDYELLDWVAEPVNTMSCLVMMMLPMIFLAMHQATHDVVVIAWMEVAIAIGSILFHASLRYPMQLADEIPMLWYVAATASSCLQRVRGMECQSFAYAWVAVVTCVILATSQHSLLHQIFRGLMTCTFSSFLVVIGWGASAMAARIRDKRGAGDRVLQAALLMFAVSVVAWLLDNHHCSWLQNLPFGLPYPQLHTWWHIFIAGTLHCLRILLHMDSHRHSDKLELRWMAGFPAVCA</sequence>
<dbReference type="PANTHER" id="PTHR46187:SF3">
    <property type="entry name" value="ALKALINE CERAMIDASE 3"/>
    <property type="match status" value="1"/>
</dbReference>
<dbReference type="Proteomes" id="UP001178507">
    <property type="component" value="Unassembled WGS sequence"/>
</dbReference>
<feature type="transmembrane region" description="Helical" evidence="9">
    <location>
        <begin position="467"/>
        <end position="486"/>
    </location>
</feature>
<reference evidence="10" key="1">
    <citation type="submission" date="2023-08" db="EMBL/GenBank/DDBJ databases">
        <authorList>
            <person name="Chen Y."/>
            <person name="Shah S."/>
            <person name="Dougan E. K."/>
            <person name="Thang M."/>
            <person name="Chan C."/>
        </authorList>
    </citation>
    <scope>NUCLEOTIDE SEQUENCE</scope>
</reference>
<evidence type="ECO:0000256" key="7">
    <source>
        <dbReference type="PIRSR" id="PIRSR608901-1"/>
    </source>
</evidence>
<keyword evidence="6 9" id="KW-0472">Membrane</keyword>